<accession>A0AAD3REY2</accession>
<feature type="compositionally biased region" description="Pro residues" evidence="2">
    <location>
        <begin position="1"/>
        <end position="10"/>
    </location>
</feature>
<evidence type="ECO:0000313" key="3">
    <source>
        <dbReference type="EMBL" id="GLD67979.1"/>
    </source>
</evidence>
<dbReference type="AlphaFoldDB" id="A0AAD3REY2"/>
<feature type="region of interest" description="Disordered" evidence="2">
    <location>
        <begin position="1"/>
        <end position="28"/>
    </location>
</feature>
<dbReference type="InterPro" id="IPR047144">
    <property type="entry name" value="BCOR-like"/>
</dbReference>
<feature type="region of interest" description="Disordered" evidence="2">
    <location>
        <begin position="70"/>
        <end position="124"/>
    </location>
</feature>
<name>A0AAD3REY2_LATJO</name>
<feature type="compositionally biased region" description="Basic residues" evidence="2">
    <location>
        <begin position="340"/>
        <end position="355"/>
    </location>
</feature>
<protein>
    <submittedName>
        <fullName evidence="3">BCL-6 corepressor-like protein</fullName>
    </submittedName>
</protein>
<dbReference type="GO" id="GO:0005634">
    <property type="term" value="C:nucleus"/>
    <property type="evidence" value="ECO:0007669"/>
    <property type="project" value="TreeGrafter"/>
</dbReference>
<dbReference type="PANTHER" id="PTHR24117:SF9">
    <property type="entry name" value="BCL-6 COREPRESSOR PCGF1 BINDING DOMAIN-CONTAINING PROTEIN"/>
    <property type="match status" value="1"/>
</dbReference>
<feature type="compositionally biased region" description="Low complexity" evidence="2">
    <location>
        <begin position="17"/>
        <end position="28"/>
    </location>
</feature>
<reference evidence="3" key="1">
    <citation type="submission" date="2022-08" db="EMBL/GenBank/DDBJ databases">
        <title>Genome sequencing of akame (Lates japonicus).</title>
        <authorList>
            <person name="Hashiguchi Y."/>
            <person name="Takahashi H."/>
        </authorList>
    </citation>
    <scope>NUCLEOTIDE SEQUENCE</scope>
    <source>
        <strain evidence="3">Kochi</strain>
    </source>
</reference>
<feature type="region of interest" description="Disordered" evidence="2">
    <location>
        <begin position="329"/>
        <end position="355"/>
    </location>
</feature>
<feature type="region of interest" description="Disordered" evidence="2">
    <location>
        <begin position="140"/>
        <end position="167"/>
    </location>
</feature>
<dbReference type="GO" id="GO:0003714">
    <property type="term" value="F:transcription corepressor activity"/>
    <property type="evidence" value="ECO:0007669"/>
    <property type="project" value="TreeGrafter"/>
</dbReference>
<evidence type="ECO:0000256" key="2">
    <source>
        <dbReference type="SAM" id="MobiDB-lite"/>
    </source>
</evidence>
<dbReference type="PANTHER" id="PTHR24117">
    <property type="entry name" value="AGAP007537-PB"/>
    <property type="match status" value="1"/>
</dbReference>
<dbReference type="EMBL" id="BRZM01000122">
    <property type="protein sequence ID" value="GLD67979.1"/>
    <property type="molecule type" value="Genomic_DNA"/>
</dbReference>
<evidence type="ECO:0000313" key="4">
    <source>
        <dbReference type="Proteomes" id="UP001279410"/>
    </source>
</evidence>
<dbReference type="Proteomes" id="UP001279410">
    <property type="component" value="Unassembled WGS sequence"/>
</dbReference>
<sequence length="436" mass="48644">MAPPSSPPAHLPRNHATSPPATSPSVLSPLLTSSSSRLQTNIVAEESCLFLPCLCFFFLLLSPDAHHWPHDDTDKPKGQAVPRKTAISMEGRDAREEERYEGGSKRSDEERNGSSNTHADARQGREGEVGVLVFSCAEDDKRKQEKSLPDLPARPAADLLHRTPPPTARLLPEVRRLIAEQNAGETLLQRRPPGILVVTTHKRYHTQGTDQEELWEVKVALSEIDPRSPTIETTPGTAPARSLCPRLAGDRDATWWSTEPIANCSARMEQARVVCVNTTAGPLHDAGQSRPTAAVLLEDYLSDLQGRSEGDPGIYWEFYGSSVCEPPSEGGGTTSWLTHQGRRRKKRMKTRRRTRSNVQEGRCSSLSCPDRPLLPVTTSRCRCHRSEELGSSSPMFRSPDDRPVFRRLFPSSTQQSILEDEVHRARRRCREFLIWS</sequence>
<comment type="caution">
    <text evidence="3">The sequence shown here is derived from an EMBL/GenBank/DDBJ whole genome shotgun (WGS) entry which is preliminary data.</text>
</comment>
<evidence type="ECO:0000256" key="1">
    <source>
        <dbReference type="ARBA" id="ARBA00034703"/>
    </source>
</evidence>
<organism evidence="3 4">
    <name type="scientific">Lates japonicus</name>
    <name type="common">Japanese lates</name>
    <dbReference type="NCBI Taxonomy" id="270547"/>
    <lineage>
        <taxon>Eukaryota</taxon>
        <taxon>Metazoa</taxon>
        <taxon>Chordata</taxon>
        <taxon>Craniata</taxon>
        <taxon>Vertebrata</taxon>
        <taxon>Euteleostomi</taxon>
        <taxon>Actinopterygii</taxon>
        <taxon>Neopterygii</taxon>
        <taxon>Teleostei</taxon>
        <taxon>Neoteleostei</taxon>
        <taxon>Acanthomorphata</taxon>
        <taxon>Carangaria</taxon>
        <taxon>Carangaria incertae sedis</taxon>
        <taxon>Centropomidae</taxon>
        <taxon>Lates</taxon>
    </lineage>
</organism>
<gene>
    <name evidence="3" type="ORF">AKAME5_001930200</name>
</gene>
<proteinExistence type="inferred from homology"/>
<comment type="similarity">
    <text evidence="1">Belongs to the BCOR family.</text>
</comment>
<feature type="compositionally biased region" description="Basic and acidic residues" evidence="2">
    <location>
        <begin position="90"/>
        <end position="112"/>
    </location>
</feature>
<dbReference type="GO" id="GO:0000122">
    <property type="term" value="P:negative regulation of transcription by RNA polymerase II"/>
    <property type="evidence" value="ECO:0007669"/>
    <property type="project" value="TreeGrafter"/>
</dbReference>
<keyword evidence="4" id="KW-1185">Reference proteome</keyword>